<feature type="region of interest" description="Disordered" evidence="8">
    <location>
        <begin position="1"/>
        <end position="36"/>
    </location>
</feature>
<evidence type="ECO:0000313" key="11">
    <source>
        <dbReference type="Proteomes" id="UP000886611"/>
    </source>
</evidence>
<dbReference type="GO" id="GO:0005739">
    <property type="term" value="C:mitochondrion"/>
    <property type="evidence" value="ECO:0007669"/>
    <property type="project" value="TreeGrafter"/>
</dbReference>
<feature type="domain" description="TRAFD1/XAF1 zinc finger" evidence="9">
    <location>
        <begin position="98"/>
        <end position="139"/>
    </location>
</feature>
<feature type="region of interest" description="Disordered" evidence="8">
    <location>
        <begin position="471"/>
        <end position="532"/>
    </location>
</feature>
<dbReference type="AlphaFoldDB" id="A0A8X7XC95"/>
<evidence type="ECO:0000256" key="3">
    <source>
        <dbReference type="ARBA" id="ARBA00022771"/>
    </source>
</evidence>
<sequence length="636" mass="71954">MRRPALERARDQNQVDKVKQNKKNGGWEAGHPEARGEHSSLDHLLALSLQNGFGDEQTTWGDFLEDSFVDEQLRRTPPARERSQECSLRLVKCQFCELEVTFSKRAGHEEYCGTRTERCEKCLRNVMVRELGTHPAVCGIEAPETSSSKRPVHLSRAPFNHRMLHSEGIFGRGEHKKAFNLGTESGMRRPALERARDQNQVDKVKQNKKNGGWEAGHPETQDEHSSLDHLLALSLQNGFGDEQTTWGDFLEDSFVDEQLAGLHQPVRTGSGLSQNFNSENPKTLEWLMSNGRWQNGSREKLEENATVDHLLALGLKDDLTQDLLSYTGLVKDSFVNGDLTNLHKQPAMESMLFRNLNVSDHRGGDEDMLPCEFCEDLFPVEDLILHQTGCSPSSAFSSYSKQLPSRRQEDSFSPVTPSPLSSPLLSQKFADLAFDSPLGSDVILPCEFCGMLLQEDMLFQHQDKCNIRPPTACFTGSPRVRRPLPATENPNRKSSPIPQRRVKHQEDPHQREKEGTIHPLQSRGAAGNRRPEKVRSGFLDSQKDLEAHVKPQSPPRHQQLKQKAGNLKVARGLRPPASSVDSSLGVTYTRRQTRFILPLWTTLKWKRKNDAFPTRPFPHPIRLRLLVTFYARSLVL</sequence>
<feature type="compositionally biased region" description="Polar residues" evidence="8">
    <location>
        <begin position="488"/>
        <end position="497"/>
    </location>
</feature>
<dbReference type="InterPro" id="IPR049439">
    <property type="entry name" value="TRAFD1-XIAF1_Znf"/>
</dbReference>
<feature type="compositionally biased region" description="Basic and acidic residues" evidence="8">
    <location>
        <begin position="1"/>
        <end position="19"/>
    </location>
</feature>
<keyword evidence="3" id="KW-0863">Zinc-finger</keyword>
<evidence type="ECO:0000256" key="1">
    <source>
        <dbReference type="ARBA" id="ARBA00022553"/>
    </source>
</evidence>
<dbReference type="Proteomes" id="UP000886611">
    <property type="component" value="Unassembled WGS sequence"/>
</dbReference>
<keyword evidence="2" id="KW-0479">Metal-binding</keyword>
<feature type="region of interest" description="Disordered" evidence="8">
    <location>
        <begin position="183"/>
        <end position="225"/>
    </location>
</feature>
<keyword evidence="4" id="KW-0862">Zinc</keyword>
<keyword evidence="1" id="KW-0597">Phosphoprotein</keyword>
<evidence type="ECO:0000256" key="6">
    <source>
        <dbReference type="ARBA" id="ARBA00037636"/>
    </source>
</evidence>
<feature type="compositionally biased region" description="Polar residues" evidence="8">
    <location>
        <begin position="401"/>
        <end position="415"/>
    </location>
</feature>
<dbReference type="Gene3D" id="3.30.40.10">
    <property type="entry name" value="Zinc/RING finger domain, C3HC4 (zinc finger)"/>
    <property type="match status" value="1"/>
</dbReference>
<dbReference type="GO" id="GO:0008270">
    <property type="term" value="F:zinc ion binding"/>
    <property type="evidence" value="ECO:0007669"/>
    <property type="project" value="UniProtKB-KW"/>
</dbReference>
<feature type="non-terminal residue" evidence="10">
    <location>
        <position position="1"/>
    </location>
</feature>
<dbReference type="PANTHER" id="PTHR16295">
    <property type="entry name" value="TRAF-TYPE ZINC FINGER PROTEIN-RELATED"/>
    <property type="match status" value="1"/>
</dbReference>
<feature type="compositionally biased region" description="Basic and acidic residues" evidence="8">
    <location>
        <begin position="216"/>
        <end position="225"/>
    </location>
</feature>
<feature type="compositionally biased region" description="Basic and acidic residues" evidence="8">
    <location>
        <begin position="186"/>
        <end position="205"/>
    </location>
</feature>
<evidence type="ECO:0000256" key="4">
    <source>
        <dbReference type="ARBA" id="ARBA00022833"/>
    </source>
</evidence>
<name>A0A8X7XC95_POLSE</name>
<keyword evidence="11" id="KW-1185">Reference proteome</keyword>
<feature type="compositionally biased region" description="Basic and acidic residues" evidence="8">
    <location>
        <begin position="504"/>
        <end position="516"/>
    </location>
</feature>
<comment type="function">
    <text evidence="6">Negative feedback regulator that controls excessive innate immune responses. Regulates both Toll-like receptor 4 (TLR4) and DDX58/RIG1-like helicases (RLH) pathways. May inhibit the LTR pathway by direct interaction with TRAF6 and attenuation of NF-kappa-B activation. May negatively regulate the RLH pathway downstream from MAVS and upstream of NF-kappa-B and IRF3.</text>
</comment>
<feature type="region of interest" description="Disordered" evidence="8">
    <location>
        <begin position="401"/>
        <end position="421"/>
    </location>
</feature>
<dbReference type="InterPro" id="IPR013083">
    <property type="entry name" value="Znf_RING/FYVE/PHD"/>
</dbReference>
<organism evidence="10 11">
    <name type="scientific">Polypterus senegalus</name>
    <name type="common">Senegal bichir</name>
    <dbReference type="NCBI Taxonomy" id="55291"/>
    <lineage>
        <taxon>Eukaryota</taxon>
        <taxon>Metazoa</taxon>
        <taxon>Chordata</taxon>
        <taxon>Craniata</taxon>
        <taxon>Vertebrata</taxon>
        <taxon>Euteleostomi</taxon>
        <taxon>Actinopterygii</taxon>
        <taxon>Polypteriformes</taxon>
        <taxon>Polypteridae</taxon>
        <taxon>Polypterus</taxon>
    </lineage>
</organism>
<keyword evidence="5" id="KW-0007">Acetylation</keyword>
<comment type="caution">
    <text evidence="10">The sequence shown here is derived from an EMBL/GenBank/DDBJ whole genome shotgun (WGS) entry which is preliminary data.</text>
</comment>
<dbReference type="PANTHER" id="PTHR16295:SF19">
    <property type="entry name" value="TRAF-TYPE ZINC FINGER DOMAIN-CONTAINING PROTEIN 1"/>
    <property type="match status" value="1"/>
</dbReference>
<evidence type="ECO:0000256" key="7">
    <source>
        <dbReference type="ARBA" id="ARBA00040410"/>
    </source>
</evidence>
<evidence type="ECO:0000256" key="5">
    <source>
        <dbReference type="ARBA" id="ARBA00022990"/>
    </source>
</evidence>
<proteinExistence type="predicted"/>
<feature type="non-terminal residue" evidence="10">
    <location>
        <position position="636"/>
    </location>
</feature>
<protein>
    <recommendedName>
        <fullName evidence="7">TRAF-type zinc finger domain-containing protein 1</fullName>
    </recommendedName>
</protein>
<evidence type="ECO:0000256" key="8">
    <source>
        <dbReference type="SAM" id="MobiDB-lite"/>
    </source>
</evidence>
<gene>
    <name evidence="10" type="primary">Trafd1</name>
    <name evidence="10" type="ORF">GTO96_0014106</name>
</gene>
<reference evidence="10 11" key="1">
    <citation type="journal article" date="2021" name="Cell">
        <title>Tracing the genetic footprints of vertebrate landing in non-teleost ray-finned fishes.</title>
        <authorList>
            <person name="Bi X."/>
            <person name="Wang K."/>
            <person name="Yang L."/>
            <person name="Pan H."/>
            <person name="Jiang H."/>
            <person name="Wei Q."/>
            <person name="Fang M."/>
            <person name="Yu H."/>
            <person name="Zhu C."/>
            <person name="Cai Y."/>
            <person name="He Y."/>
            <person name="Gan X."/>
            <person name="Zeng H."/>
            <person name="Yu D."/>
            <person name="Zhu Y."/>
            <person name="Jiang H."/>
            <person name="Qiu Q."/>
            <person name="Yang H."/>
            <person name="Zhang Y.E."/>
            <person name="Wang W."/>
            <person name="Zhu M."/>
            <person name="He S."/>
            <person name="Zhang G."/>
        </authorList>
    </citation>
    <scope>NUCLEOTIDE SEQUENCE [LARGE SCALE GENOMIC DNA]</scope>
    <source>
        <strain evidence="10">Bchr_013</strain>
    </source>
</reference>
<dbReference type="Pfam" id="PF21366">
    <property type="entry name" value="TRAFD1-XIAF1_ZnF"/>
    <property type="match status" value="1"/>
</dbReference>
<evidence type="ECO:0000256" key="2">
    <source>
        <dbReference type="ARBA" id="ARBA00022723"/>
    </source>
</evidence>
<dbReference type="GO" id="GO:0045824">
    <property type="term" value="P:negative regulation of innate immune response"/>
    <property type="evidence" value="ECO:0007669"/>
    <property type="project" value="TreeGrafter"/>
</dbReference>
<evidence type="ECO:0000259" key="9">
    <source>
        <dbReference type="Pfam" id="PF21366"/>
    </source>
</evidence>
<accession>A0A8X7XC95</accession>
<dbReference type="InterPro" id="IPR051986">
    <property type="entry name" value="Innate_Immune_Apopt_Reg"/>
</dbReference>
<evidence type="ECO:0000313" key="10">
    <source>
        <dbReference type="EMBL" id="KAG2464724.1"/>
    </source>
</evidence>
<dbReference type="EMBL" id="JAATIS010003517">
    <property type="protein sequence ID" value="KAG2464724.1"/>
    <property type="molecule type" value="Genomic_DNA"/>
</dbReference>